<evidence type="ECO:0000313" key="3">
    <source>
        <dbReference type="Proteomes" id="UP000027192"/>
    </source>
</evidence>
<evidence type="ECO:0000313" key="2">
    <source>
        <dbReference type="EMBL" id="KDM92896.1"/>
    </source>
</evidence>
<dbReference type="InterPro" id="IPR013046">
    <property type="entry name" value="GpV/Gp45"/>
</dbReference>
<dbReference type="RefSeq" id="WP_036749012.1">
    <property type="nucleotide sequence ID" value="NZ_JAGSGC010000002.1"/>
</dbReference>
<sequence length="222" mass="24130">MSDMAYIVRDLQRRLANMIKRGRVHSVDFTMSPPRVRVEYDRQAVTGWLPWMGGRASSSKTQWEPLDIGEQVIILSESGDLSAGVVMPSIPDAQSPVPSTSPDEHVSRYEDGTTLTYNRKEHTLTVDVHGDMRFYAKGNVTGHIEGNADFHTEGNVTAQIDGTADVTVAKATTVKTDATLSVEALQDLTIKTGANLMLDSSGNVEIKAVGNVKVTGSRVDLN</sequence>
<dbReference type="STRING" id="1654360.EA58_03835"/>
<keyword evidence="3" id="KW-1185">Reference proteome</keyword>
<dbReference type="Gene3D" id="2.40.50.230">
    <property type="entry name" value="Gp5 N-terminal domain"/>
    <property type="match status" value="1"/>
</dbReference>
<feature type="domain" description="Gp5/Type VI secretion system Vgr protein OB-fold" evidence="1">
    <location>
        <begin position="21"/>
        <end position="89"/>
    </location>
</feature>
<organism evidence="2 3">
    <name type="scientific">Photobacterium galatheae</name>
    <dbReference type="NCBI Taxonomy" id="1654360"/>
    <lineage>
        <taxon>Bacteria</taxon>
        <taxon>Pseudomonadati</taxon>
        <taxon>Pseudomonadota</taxon>
        <taxon>Gammaproteobacteria</taxon>
        <taxon>Vibrionales</taxon>
        <taxon>Vibrionaceae</taxon>
        <taxon>Photobacterium</taxon>
    </lineage>
</organism>
<gene>
    <name evidence="2" type="ORF">EA58_03835</name>
</gene>
<comment type="caution">
    <text evidence="2">The sequence shown here is derived from an EMBL/GenBank/DDBJ whole genome shotgun (WGS) entry which is preliminary data.</text>
</comment>
<dbReference type="EMBL" id="JMIB01000005">
    <property type="protein sequence ID" value="KDM92896.1"/>
    <property type="molecule type" value="Genomic_DNA"/>
</dbReference>
<accession>A0A066RUV3</accession>
<dbReference type="Pfam" id="PF04717">
    <property type="entry name" value="Phage_base_V"/>
    <property type="match status" value="1"/>
</dbReference>
<reference evidence="2 3" key="1">
    <citation type="submission" date="2014-04" db="EMBL/GenBank/DDBJ databases">
        <title>Draft genome sequence of Photobacterium halotolerans S2753: a solonamide, ngercheumicin and holomycin producer.</title>
        <authorList>
            <person name="Machado H.R."/>
            <person name="Gram L."/>
        </authorList>
    </citation>
    <scope>NUCLEOTIDE SEQUENCE [LARGE SCALE GENOMIC DNA]</scope>
    <source>
        <strain evidence="2 3">S2753</strain>
    </source>
</reference>
<name>A0A066RUV3_9GAMM</name>
<dbReference type="Gene3D" id="6.20.150.10">
    <property type="match status" value="1"/>
</dbReference>
<dbReference type="InterPro" id="IPR037026">
    <property type="entry name" value="Vgr_OB-fold_dom_sf"/>
</dbReference>
<evidence type="ECO:0000259" key="1">
    <source>
        <dbReference type="Pfam" id="PF04717"/>
    </source>
</evidence>
<dbReference type="Proteomes" id="UP000027192">
    <property type="component" value="Unassembled WGS sequence"/>
</dbReference>
<dbReference type="SUPFAM" id="SSF69349">
    <property type="entry name" value="Phage fibre proteins"/>
    <property type="match status" value="1"/>
</dbReference>
<proteinExistence type="predicted"/>
<dbReference type="AlphaFoldDB" id="A0A066RUV3"/>
<dbReference type="OrthoDB" id="4931325at2"/>
<dbReference type="NCBIfam" id="TIGR01644">
    <property type="entry name" value="phage_P2_V"/>
    <property type="match status" value="1"/>
</dbReference>
<protein>
    <submittedName>
        <fullName evidence="2">Phage baseplate assembly protein V</fullName>
    </submittedName>
</protein>
<dbReference type="InterPro" id="IPR006531">
    <property type="entry name" value="Gp5/Vgr_OB"/>
</dbReference>